<evidence type="ECO:0000313" key="3">
    <source>
        <dbReference type="Proteomes" id="UP000494363"/>
    </source>
</evidence>
<name>A0A6J5FAA8_9BURK</name>
<evidence type="ECO:0000313" key="2">
    <source>
        <dbReference type="EMBL" id="CAB3774367.1"/>
    </source>
</evidence>
<feature type="region of interest" description="Disordered" evidence="1">
    <location>
        <begin position="126"/>
        <end position="152"/>
    </location>
</feature>
<proteinExistence type="predicted"/>
<dbReference type="AlphaFoldDB" id="A0A6J5FAA8"/>
<feature type="region of interest" description="Disordered" evidence="1">
    <location>
        <begin position="191"/>
        <end position="211"/>
    </location>
</feature>
<reference evidence="2 3" key="1">
    <citation type="submission" date="2020-04" db="EMBL/GenBank/DDBJ databases">
        <authorList>
            <person name="De Canck E."/>
        </authorList>
    </citation>
    <scope>NUCLEOTIDE SEQUENCE [LARGE SCALE GENOMIC DNA]</scope>
    <source>
        <strain evidence="2 3">LMG 29542</strain>
    </source>
</reference>
<protein>
    <submittedName>
        <fullName evidence="2">Uncharacterized protein</fullName>
    </submittedName>
</protein>
<accession>A0A6J5FAA8</accession>
<dbReference type="Proteomes" id="UP000494363">
    <property type="component" value="Unassembled WGS sequence"/>
</dbReference>
<dbReference type="EMBL" id="CADIKH010000111">
    <property type="protein sequence ID" value="CAB3774367.1"/>
    <property type="molecule type" value="Genomic_DNA"/>
</dbReference>
<keyword evidence="3" id="KW-1185">Reference proteome</keyword>
<sequence length="211" mass="23302">MHSRLQSHLEIPRAYESSGNRIGACKTWSSPRPASDRALADRSFRAPDGCGCELRHSRHDRLQRYFRKTTSAQGRGHTELVAIPVNPPDRSGEETDGLPCCAPHVAASADFHRIFAGNLGLKVPSGRGAVKQNSDHRAVGRGPVGRHRRRSSHPVKLTGFHCGERSRPPRKLSKWSLTNCASQGQVESFCPSCTDSVHRRTRAPLESNQSR</sequence>
<gene>
    <name evidence="2" type="ORF">LMG29542_07753</name>
</gene>
<evidence type="ECO:0000256" key="1">
    <source>
        <dbReference type="SAM" id="MobiDB-lite"/>
    </source>
</evidence>
<organism evidence="2 3">
    <name type="scientific">Paraburkholderia humisilvae</name>
    <dbReference type="NCBI Taxonomy" id="627669"/>
    <lineage>
        <taxon>Bacteria</taxon>
        <taxon>Pseudomonadati</taxon>
        <taxon>Pseudomonadota</taxon>
        <taxon>Betaproteobacteria</taxon>
        <taxon>Burkholderiales</taxon>
        <taxon>Burkholderiaceae</taxon>
        <taxon>Paraburkholderia</taxon>
    </lineage>
</organism>